<dbReference type="Gene3D" id="2.80.10.50">
    <property type="match status" value="3"/>
</dbReference>
<dbReference type="Pfam" id="PF22932">
    <property type="entry name" value="Ubiq_DUF_assoc"/>
    <property type="match status" value="2"/>
</dbReference>
<feature type="domain" description="DUF569" evidence="2">
    <location>
        <begin position="22"/>
        <end position="159"/>
    </location>
</feature>
<evidence type="ECO:0008006" key="6">
    <source>
        <dbReference type="Google" id="ProtNLM"/>
    </source>
</evidence>
<feature type="domain" description="DUF569" evidence="3">
    <location>
        <begin position="776"/>
        <end position="853"/>
    </location>
</feature>
<gene>
    <name evidence="4" type="ORF">RJ640_012682</name>
</gene>
<sequence length="860" mass="96252">MLLKLTSIYFTSGALPVLRPGMEVFANAKAVRLRGHNGKYLHAEEDEESVTQTTKGSSKSCRWTVEFGHGNTMRLKSCFGKYLTASGESFALRPTALKVLQTLPSQLHSSLDWEPIREGNHVKLKTRYGKFLRSNDKFWMYGVTHGIPKRTFTQNEIVWEVDVLEILVSSPAPKPPPELILHSDSFASYSESSSPSSNSTTSTSFWSQESGDSLDSSSPKSIDGRRIYYNVADEYEEVDEDVEWLRFITFKGNEVDDLTRKLEEETGLEDVVVCSRSPLDGKLCPLLLQLPPKNSTMNGPESIRKKGMHSSHCLELRDLQLHVLCIRLQAFLVLAGNVIRLSEPNEVMSNMNRVKKLISMEFFTKTGAVKFRSHLDKYLVADDDDKKTVRQSRNGSLRKSRWLVEPVENKPHVIRLKSFHGGYLTASVHPFLLGMTGNRVLHTTPYTMKDESIEWEPIRDGFQVKLRAFGGTYLRANGGPPPWRNSVTHDDCESSSPRHNWVLWDVEGVEVSEDESMHDYLSMVSSLSSVSDDLAGLELGSPVSVYSGSTPKSSMAKKSPLAISRPTMDLFANAKAVRLRGHHGKYLHAEEDEESVTQDRNGSSKKGRWTVEFVEGGPDSNIIRLKSCFNKYLTASNQHFLFGMTGQKVLQTLPRRLDSSVEWEPVREGGLVKLRTRYGQFLRANGGLPPWRNSVTHDIPQRTATLEWILWQVDVVEIVVRTPAPGPPPKLVAVRSDSFATSESSSPSTHSTKSTSFSRQESGDSLVNSPPKRVDGRIICYHVADEYGEVDEDAEGDSITFKGSGVDELTRKMEEETGLQDIVVCSRSPLNGKLYPLRLQLPPNNVTMNVVVVQNGELLL</sequence>
<dbReference type="SUPFAM" id="SSF50405">
    <property type="entry name" value="Actin-crosslinking proteins"/>
    <property type="match status" value="3"/>
</dbReference>
<evidence type="ECO:0000259" key="2">
    <source>
        <dbReference type="Pfam" id="PF04601"/>
    </source>
</evidence>
<feature type="domain" description="DUF569" evidence="2">
    <location>
        <begin position="360"/>
        <end position="504"/>
    </location>
</feature>
<dbReference type="Pfam" id="PF04601">
    <property type="entry name" value="DUF569"/>
    <property type="match status" value="3"/>
</dbReference>
<evidence type="ECO:0000313" key="4">
    <source>
        <dbReference type="EMBL" id="KAK2990781.1"/>
    </source>
</evidence>
<feature type="region of interest" description="Disordered" evidence="1">
    <location>
        <begin position="191"/>
        <end position="220"/>
    </location>
</feature>
<keyword evidence="5" id="KW-1185">Reference proteome</keyword>
<dbReference type="InterPro" id="IPR008999">
    <property type="entry name" value="Actin-crosslinking"/>
</dbReference>
<feature type="compositionally biased region" description="Polar residues" evidence="1">
    <location>
        <begin position="759"/>
        <end position="768"/>
    </location>
</feature>
<feature type="region of interest" description="Disordered" evidence="1">
    <location>
        <begin position="726"/>
        <end position="770"/>
    </location>
</feature>
<evidence type="ECO:0000313" key="5">
    <source>
        <dbReference type="Proteomes" id="UP001187471"/>
    </source>
</evidence>
<reference evidence="4" key="1">
    <citation type="submission" date="2022-12" db="EMBL/GenBank/DDBJ databases">
        <title>Draft genome assemblies for two species of Escallonia (Escalloniales).</title>
        <authorList>
            <person name="Chanderbali A."/>
            <person name="Dervinis C."/>
            <person name="Anghel I."/>
            <person name="Soltis D."/>
            <person name="Soltis P."/>
            <person name="Zapata F."/>
        </authorList>
    </citation>
    <scope>NUCLEOTIDE SEQUENCE</scope>
    <source>
        <strain evidence="4">UCBG92.1500</strain>
        <tissue evidence="4">Leaf</tissue>
    </source>
</reference>
<proteinExistence type="predicted"/>
<feature type="compositionally biased region" description="Low complexity" evidence="1">
    <location>
        <begin position="736"/>
        <end position="758"/>
    </location>
</feature>
<dbReference type="EMBL" id="JAVXUO010000620">
    <property type="protein sequence ID" value="KAK2990781.1"/>
    <property type="molecule type" value="Genomic_DNA"/>
</dbReference>
<dbReference type="FunFam" id="2.80.10.50:FF:000067">
    <property type="entry name" value="BnaC05g19630D protein"/>
    <property type="match status" value="2"/>
</dbReference>
<dbReference type="PANTHER" id="PTHR31205:SF69">
    <property type="entry name" value="ACTIN CROSS-LINKING PROTEIN (DUF569)"/>
    <property type="match status" value="1"/>
</dbReference>
<dbReference type="InterPro" id="IPR007679">
    <property type="entry name" value="DUF569"/>
</dbReference>
<feature type="domain" description="DUF569" evidence="2">
    <location>
        <begin position="568"/>
        <end position="711"/>
    </location>
</feature>
<protein>
    <recommendedName>
        <fullName evidence="6">Actin cross-linking</fullName>
    </recommendedName>
</protein>
<feature type="domain" description="DUF569" evidence="3">
    <location>
        <begin position="224"/>
        <end position="298"/>
    </location>
</feature>
<dbReference type="PANTHER" id="PTHR31205">
    <property type="entry name" value="ACTIN CROSS-LINKING PROTEIN (DUF569)"/>
    <property type="match status" value="1"/>
</dbReference>
<evidence type="ECO:0000256" key="1">
    <source>
        <dbReference type="SAM" id="MobiDB-lite"/>
    </source>
</evidence>
<accession>A0AA88UQN4</accession>
<dbReference type="AlphaFoldDB" id="A0AA88UQN4"/>
<evidence type="ECO:0000259" key="3">
    <source>
        <dbReference type="Pfam" id="PF22932"/>
    </source>
</evidence>
<comment type="caution">
    <text evidence="4">The sequence shown here is derived from an EMBL/GenBank/DDBJ whole genome shotgun (WGS) entry which is preliminary data.</text>
</comment>
<dbReference type="InterPro" id="IPR054726">
    <property type="entry name" value="Ubiq_DUF569-assoc"/>
</dbReference>
<dbReference type="Proteomes" id="UP001187471">
    <property type="component" value="Unassembled WGS sequence"/>
</dbReference>
<dbReference type="CDD" id="cd23340">
    <property type="entry name" value="beta-trefoil_FSCN_ACP-like"/>
    <property type="match status" value="3"/>
</dbReference>
<organism evidence="4 5">
    <name type="scientific">Escallonia rubra</name>
    <dbReference type="NCBI Taxonomy" id="112253"/>
    <lineage>
        <taxon>Eukaryota</taxon>
        <taxon>Viridiplantae</taxon>
        <taxon>Streptophyta</taxon>
        <taxon>Embryophyta</taxon>
        <taxon>Tracheophyta</taxon>
        <taxon>Spermatophyta</taxon>
        <taxon>Magnoliopsida</taxon>
        <taxon>eudicotyledons</taxon>
        <taxon>Gunneridae</taxon>
        <taxon>Pentapetalae</taxon>
        <taxon>asterids</taxon>
        <taxon>campanulids</taxon>
        <taxon>Escalloniales</taxon>
        <taxon>Escalloniaceae</taxon>
        <taxon>Escallonia</taxon>
    </lineage>
</organism>
<name>A0AA88UQN4_9ASTE</name>